<evidence type="ECO:0000256" key="8">
    <source>
        <dbReference type="PIRNR" id="PIRNR028784"/>
    </source>
</evidence>
<evidence type="ECO:0000256" key="1">
    <source>
        <dbReference type="ARBA" id="ARBA00004651"/>
    </source>
</evidence>
<dbReference type="Proteomes" id="UP000032076">
    <property type="component" value="Unassembled WGS sequence"/>
</dbReference>
<evidence type="ECO:0000256" key="4">
    <source>
        <dbReference type="ARBA" id="ARBA00022475"/>
    </source>
</evidence>
<keyword evidence="3 8" id="KW-0813">Transport</keyword>
<keyword evidence="5 9" id="KW-0812">Transmembrane</keyword>
<comment type="subcellular location">
    <subcellularLocation>
        <location evidence="1 8">Cell membrane</location>
        <topology evidence="1 8">Multi-pass membrane protein</topology>
    </subcellularLocation>
</comment>
<feature type="transmembrane region" description="Helical" evidence="9">
    <location>
        <begin position="6"/>
        <end position="26"/>
    </location>
</feature>
<evidence type="ECO:0000256" key="7">
    <source>
        <dbReference type="ARBA" id="ARBA00023136"/>
    </source>
</evidence>
<evidence type="ECO:0000313" key="13">
    <source>
        <dbReference type="Proteomes" id="UP000040576"/>
    </source>
</evidence>
<dbReference type="PATRIC" id="fig|35841.6.peg.3714"/>
<keyword evidence="13" id="KW-1185">Reference proteome</keyword>
<evidence type="ECO:0000256" key="9">
    <source>
        <dbReference type="SAM" id="Phobius"/>
    </source>
</evidence>
<keyword evidence="4 8" id="KW-1003">Cell membrane</keyword>
<dbReference type="AlphaFoldDB" id="A0A090J3R0"/>
<dbReference type="GO" id="GO:0005886">
    <property type="term" value="C:plasma membrane"/>
    <property type="evidence" value="ECO:0007669"/>
    <property type="project" value="UniProtKB-SubCell"/>
</dbReference>
<dbReference type="RefSeq" id="WP_034772063.1">
    <property type="nucleotide sequence ID" value="NZ_CCRF01000077.1"/>
</dbReference>
<dbReference type="PANTHER" id="PTHR34702:SF1">
    <property type="entry name" value="NA(+)_H(+) ANTIPORTER SUBUNIT F"/>
    <property type="match status" value="1"/>
</dbReference>
<dbReference type="STRING" id="35841.B4167_2262"/>
<reference evidence="10 13" key="1">
    <citation type="submission" date="2014-07" db="EMBL/GenBank/DDBJ databases">
        <authorList>
            <person name="Wibberg Daniel"/>
        </authorList>
    </citation>
    <scope>NUCLEOTIDE SEQUENCE [LARGE SCALE GENOMIC DNA]</scope>
</reference>
<dbReference type="EMBL" id="JXLU01000051">
    <property type="protein sequence ID" value="KIO73289.1"/>
    <property type="molecule type" value="Genomic_DNA"/>
</dbReference>
<evidence type="ECO:0000256" key="2">
    <source>
        <dbReference type="ARBA" id="ARBA00009212"/>
    </source>
</evidence>
<gene>
    <name evidence="11" type="ORF">B4167_2262</name>
    <name evidence="10" type="ORF">BT1A1_2717</name>
</gene>
<evidence type="ECO:0000256" key="5">
    <source>
        <dbReference type="ARBA" id="ARBA00022692"/>
    </source>
</evidence>
<evidence type="ECO:0000256" key="3">
    <source>
        <dbReference type="ARBA" id="ARBA00022448"/>
    </source>
</evidence>
<evidence type="ECO:0000256" key="6">
    <source>
        <dbReference type="ARBA" id="ARBA00022989"/>
    </source>
</evidence>
<dbReference type="GeneID" id="92962048"/>
<dbReference type="GO" id="GO:0015385">
    <property type="term" value="F:sodium:proton antiporter activity"/>
    <property type="evidence" value="ECO:0007669"/>
    <property type="project" value="TreeGrafter"/>
</dbReference>
<dbReference type="Pfam" id="PF04066">
    <property type="entry name" value="MrpF_PhaF"/>
    <property type="match status" value="1"/>
</dbReference>
<keyword evidence="8" id="KW-0050">Antiport</keyword>
<keyword evidence="7 8" id="KW-0472">Membrane</keyword>
<dbReference type="PANTHER" id="PTHR34702">
    <property type="entry name" value="NA(+)/H(+) ANTIPORTER SUBUNIT F1"/>
    <property type="match status" value="1"/>
</dbReference>
<evidence type="ECO:0000313" key="12">
    <source>
        <dbReference type="Proteomes" id="UP000032076"/>
    </source>
</evidence>
<dbReference type="InterPro" id="IPR007208">
    <property type="entry name" value="MrpF/PhaF-like"/>
</dbReference>
<keyword evidence="8" id="KW-0406">Ion transport</keyword>
<dbReference type="KEGG" id="bthv:CQJ30_14835"/>
<dbReference type="eggNOG" id="COG2212">
    <property type="taxonomic scope" value="Bacteria"/>
</dbReference>
<dbReference type="NCBIfam" id="NF009248">
    <property type="entry name" value="PRK12600.1"/>
    <property type="match status" value="1"/>
</dbReference>
<evidence type="ECO:0000313" key="10">
    <source>
        <dbReference type="EMBL" id="CEE02510.1"/>
    </source>
</evidence>
<dbReference type="PIRSF" id="PIRSF028784">
    <property type="entry name" value="MrpF"/>
    <property type="match status" value="1"/>
</dbReference>
<keyword evidence="6 9" id="KW-1133">Transmembrane helix</keyword>
<comment type="similarity">
    <text evidence="2 8">Belongs to the CPA3 antiporters (TC 2.A.63) subunit F family.</text>
</comment>
<feature type="transmembrane region" description="Helical" evidence="9">
    <location>
        <begin position="38"/>
        <end position="58"/>
    </location>
</feature>
<dbReference type="OrthoDB" id="9799958at2"/>
<accession>A0A090J3R0</accession>
<reference evidence="11 12" key="2">
    <citation type="submission" date="2015-01" db="EMBL/GenBank/DDBJ databases">
        <title>Draft Genome Sequences of Four Bacillus thermoamylovorans Strains, Isolated From Food Products.</title>
        <authorList>
            <person name="Krawcyk A.O."/>
            <person name="Berendsen E.M."/>
            <person name="Eijlander R.T."/>
            <person name="de Jong A."/>
            <person name="Wells-Bennik M."/>
            <person name="Kuipers O.P."/>
        </authorList>
    </citation>
    <scope>NUCLEOTIDE SEQUENCE [LARGE SCALE GENOMIC DNA]</scope>
    <source>
        <strain evidence="11 12">B4167</strain>
    </source>
</reference>
<organism evidence="10 13">
    <name type="scientific">Caldibacillus thermoamylovorans</name>
    <dbReference type="NCBI Taxonomy" id="35841"/>
    <lineage>
        <taxon>Bacteria</taxon>
        <taxon>Bacillati</taxon>
        <taxon>Bacillota</taxon>
        <taxon>Bacilli</taxon>
        <taxon>Bacillales</taxon>
        <taxon>Bacillaceae</taxon>
        <taxon>Caldibacillus</taxon>
    </lineage>
</organism>
<sequence length="95" mass="10366">MTFEIIMIVSLCLLTLSILANIYRVVKGPSSADRIQALDAIGINLIASIAVFSVLLHTHAFFDLILLIGILSFVGTVAFARFTERGMVIKQKDEG</sequence>
<dbReference type="Proteomes" id="UP000040576">
    <property type="component" value="Unassembled WGS sequence"/>
</dbReference>
<protein>
    <submittedName>
        <fullName evidence="10">Putative membrane protein</fullName>
    </submittedName>
</protein>
<dbReference type="EMBL" id="CCRF01000077">
    <property type="protein sequence ID" value="CEE02510.1"/>
    <property type="molecule type" value="Genomic_DNA"/>
</dbReference>
<proteinExistence type="inferred from homology"/>
<evidence type="ECO:0000313" key="11">
    <source>
        <dbReference type="EMBL" id="KIO73289.1"/>
    </source>
</evidence>
<name>A0A090J3R0_9BACI</name>
<feature type="transmembrane region" description="Helical" evidence="9">
    <location>
        <begin position="64"/>
        <end position="82"/>
    </location>
</feature>